<feature type="region of interest" description="Disordered" evidence="1">
    <location>
        <begin position="366"/>
        <end position="420"/>
    </location>
</feature>
<sequence>MSVAYRPHFLTPDSDLSSSSSRLSSSSLPENCDLSDRDDQSTTELAFTHVKNEPLSPPIPPAVPAPLEQWPNRFWPYEPDLPPTSLSPRLELSDGMHFRKCECGRPAGPVVQFASSAHNSPSGYINTSPDSSPSPGLFGTSNLCHVYAHRPISGFGFDSDSSLTALSTNAGPSGSESAAPGLRPTTASTSASVSRTSHSAKTTDDQHSRKRRKTSPPATAPPLVRNNSTSKAPNHKKKTPRSSGPAAPPTRAQQALLTRDVVSSSRAGSQHVVADDTPLPPPPPRVGMGEGGYESPKESALREEASIRREAEFLRESTARKLIEDEKRRQREEMNGTTLVTGKRARRSVNYADVDDEDVDVDDYSMINGYTGPNGAGGPGPSTTNTRRRRSGVESLEDSPFASNSNQIRRTSSSIIDNFPPPVVDKSFEAQYAHLQKVQRAQVAAQRAADRDRPPALEKIRKPTVVLARSGQASYHPRDRTEQDYLDGLAGMSKEMEVDAQGFVDNVKVR</sequence>
<evidence type="ECO:0000256" key="1">
    <source>
        <dbReference type="SAM" id="MobiDB-lite"/>
    </source>
</evidence>
<reference evidence="3" key="2">
    <citation type="submission" date="2013-12" db="EMBL/GenBank/DDBJ databases">
        <title>Evolution of pathogenesis and genome organization in the Tremellales.</title>
        <authorList>
            <person name="Cuomo C."/>
            <person name="Litvintseva A."/>
            <person name="Heitman J."/>
            <person name="Chen Y."/>
            <person name="Sun S."/>
            <person name="Springer D."/>
            <person name="Dromer F."/>
            <person name="Young S."/>
            <person name="Zeng Q."/>
            <person name="Chapman S."/>
            <person name="Gujja S."/>
            <person name="Saif S."/>
            <person name="Birren B."/>
        </authorList>
    </citation>
    <scope>NUCLEOTIDE SEQUENCE [LARGE SCALE GENOMIC DNA]</scope>
    <source>
        <strain evidence="3">BCC8398</strain>
    </source>
</reference>
<feature type="compositionally biased region" description="Polar residues" evidence="1">
    <location>
        <begin position="167"/>
        <end position="176"/>
    </location>
</feature>
<feature type="compositionally biased region" description="Basic and acidic residues" evidence="1">
    <location>
        <begin position="295"/>
        <end position="304"/>
    </location>
</feature>
<proteinExistence type="predicted"/>
<accession>A0A1B9GID4</accession>
<name>A0A1B9GID4_9TREE</name>
<dbReference type="EMBL" id="KV700143">
    <property type="protein sequence ID" value="OCF30743.1"/>
    <property type="molecule type" value="Genomic_DNA"/>
</dbReference>
<protein>
    <submittedName>
        <fullName evidence="2">Uncharacterized protein</fullName>
    </submittedName>
</protein>
<feature type="region of interest" description="Disordered" evidence="1">
    <location>
        <begin position="167"/>
        <end position="304"/>
    </location>
</feature>
<organism evidence="2 3">
    <name type="scientific">Kwoniella heveanensis BCC8398</name>
    <dbReference type="NCBI Taxonomy" id="1296120"/>
    <lineage>
        <taxon>Eukaryota</taxon>
        <taxon>Fungi</taxon>
        <taxon>Dikarya</taxon>
        <taxon>Basidiomycota</taxon>
        <taxon>Agaricomycotina</taxon>
        <taxon>Tremellomycetes</taxon>
        <taxon>Tremellales</taxon>
        <taxon>Cryptococcaceae</taxon>
        <taxon>Kwoniella</taxon>
    </lineage>
</organism>
<feature type="compositionally biased region" description="Low complexity" evidence="1">
    <location>
        <begin position="13"/>
        <end position="28"/>
    </location>
</feature>
<feature type="compositionally biased region" description="Low complexity" evidence="1">
    <location>
        <begin position="185"/>
        <end position="200"/>
    </location>
</feature>
<evidence type="ECO:0000313" key="2">
    <source>
        <dbReference type="EMBL" id="OCF30743.1"/>
    </source>
</evidence>
<feature type="compositionally biased region" description="Polar residues" evidence="1">
    <location>
        <begin position="251"/>
        <end position="268"/>
    </location>
</feature>
<keyword evidence="3" id="KW-1185">Reference proteome</keyword>
<reference evidence="2 3" key="1">
    <citation type="submission" date="2013-07" db="EMBL/GenBank/DDBJ databases">
        <title>The Genome Sequence of Cryptococcus heveanensis BCC8398.</title>
        <authorList>
            <consortium name="The Broad Institute Genome Sequencing Platform"/>
            <person name="Cuomo C."/>
            <person name="Litvintseva A."/>
            <person name="Chen Y."/>
            <person name="Heitman J."/>
            <person name="Sun S."/>
            <person name="Springer D."/>
            <person name="Dromer F."/>
            <person name="Young S.K."/>
            <person name="Zeng Q."/>
            <person name="Gargeya S."/>
            <person name="Fitzgerald M."/>
            <person name="Abouelleil A."/>
            <person name="Alvarado L."/>
            <person name="Berlin A.M."/>
            <person name="Chapman S.B."/>
            <person name="Dewar J."/>
            <person name="Goldberg J."/>
            <person name="Griggs A."/>
            <person name="Gujja S."/>
            <person name="Hansen M."/>
            <person name="Howarth C."/>
            <person name="Imamovic A."/>
            <person name="Larimer J."/>
            <person name="McCowan C."/>
            <person name="Murphy C."/>
            <person name="Pearson M."/>
            <person name="Priest M."/>
            <person name="Roberts A."/>
            <person name="Saif S."/>
            <person name="Shea T."/>
            <person name="Sykes S."/>
            <person name="Wortman J."/>
            <person name="Nusbaum C."/>
            <person name="Birren B."/>
        </authorList>
    </citation>
    <scope>NUCLEOTIDE SEQUENCE [LARGE SCALE GENOMIC DNA]</scope>
    <source>
        <strain evidence="2 3">BCC8398</strain>
    </source>
</reference>
<feature type="compositionally biased region" description="Polar residues" evidence="1">
    <location>
        <begin position="401"/>
        <end position="416"/>
    </location>
</feature>
<feature type="region of interest" description="Disordered" evidence="1">
    <location>
        <begin position="1"/>
        <end position="42"/>
    </location>
</feature>
<dbReference type="OrthoDB" id="2575478at2759"/>
<gene>
    <name evidence="2" type="ORF">I316_07629</name>
</gene>
<evidence type="ECO:0000313" key="3">
    <source>
        <dbReference type="Proteomes" id="UP000092666"/>
    </source>
</evidence>
<dbReference type="Proteomes" id="UP000092666">
    <property type="component" value="Unassembled WGS sequence"/>
</dbReference>
<dbReference type="AlphaFoldDB" id="A0A1B9GID4"/>